<comment type="subcellular location">
    <subcellularLocation>
        <location evidence="2">Chromosome</location>
    </subcellularLocation>
    <subcellularLocation>
        <location evidence="1">Nucleus</location>
    </subcellularLocation>
</comment>
<feature type="region of interest" description="Disordered" evidence="8">
    <location>
        <begin position="256"/>
        <end position="284"/>
    </location>
</feature>
<keyword evidence="7" id="KW-0539">Nucleus</keyword>
<dbReference type="SUPFAM" id="SSF82199">
    <property type="entry name" value="SET domain"/>
    <property type="match status" value="1"/>
</dbReference>
<dbReference type="CDD" id="cd10538">
    <property type="entry name" value="SET_SETDB-like"/>
    <property type="match status" value="1"/>
</dbReference>
<protein>
    <submittedName>
        <fullName evidence="11">OLC1v1019617C1</fullName>
    </submittedName>
</protein>
<dbReference type="InterPro" id="IPR007728">
    <property type="entry name" value="Pre-SET_dom"/>
</dbReference>
<organism evidence="11 12">
    <name type="scientific">Oldenlandia corymbosa var. corymbosa</name>
    <dbReference type="NCBI Taxonomy" id="529605"/>
    <lineage>
        <taxon>Eukaryota</taxon>
        <taxon>Viridiplantae</taxon>
        <taxon>Streptophyta</taxon>
        <taxon>Embryophyta</taxon>
        <taxon>Tracheophyta</taxon>
        <taxon>Spermatophyta</taxon>
        <taxon>Magnoliopsida</taxon>
        <taxon>eudicotyledons</taxon>
        <taxon>Gunneridae</taxon>
        <taxon>Pentapetalae</taxon>
        <taxon>asterids</taxon>
        <taxon>lamiids</taxon>
        <taxon>Gentianales</taxon>
        <taxon>Rubiaceae</taxon>
        <taxon>Rubioideae</taxon>
        <taxon>Spermacoceae</taxon>
        <taxon>Hedyotis-Oldenlandia complex</taxon>
        <taxon>Oldenlandia</taxon>
    </lineage>
</organism>
<keyword evidence="6" id="KW-0862">Zinc</keyword>
<dbReference type="Pfam" id="PF00856">
    <property type="entry name" value="SET"/>
    <property type="match status" value="1"/>
</dbReference>
<keyword evidence="4" id="KW-0808">Transferase</keyword>
<keyword evidence="5" id="KW-0479">Metal-binding</keyword>
<evidence type="ECO:0000313" key="12">
    <source>
        <dbReference type="Proteomes" id="UP001161247"/>
    </source>
</evidence>
<dbReference type="GO" id="GO:0005694">
    <property type="term" value="C:chromosome"/>
    <property type="evidence" value="ECO:0007669"/>
    <property type="project" value="UniProtKB-SubCell"/>
</dbReference>
<evidence type="ECO:0000256" key="3">
    <source>
        <dbReference type="ARBA" id="ARBA00022454"/>
    </source>
</evidence>
<feature type="domain" description="SET" evidence="9">
    <location>
        <begin position="638"/>
        <end position="770"/>
    </location>
</feature>
<dbReference type="InterPro" id="IPR025776">
    <property type="entry name" value="SUVR4/1/2"/>
</dbReference>
<evidence type="ECO:0000256" key="1">
    <source>
        <dbReference type="ARBA" id="ARBA00004123"/>
    </source>
</evidence>
<feature type="region of interest" description="Disordered" evidence="8">
    <location>
        <begin position="147"/>
        <end position="197"/>
    </location>
</feature>
<evidence type="ECO:0000256" key="4">
    <source>
        <dbReference type="ARBA" id="ARBA00022679"/>
    </source>
</evidence>
<accession>A0AAV1EEI8</accession>
<dbReference type="AlphaFoldDB" id="A0AAV1EEI8"/>
<feature type="region of interest" description="Disordered" evidence="8">
    <location>
        <begin position="68"/>
        <end position="110"/>
    </location>
</feature>
<dbReference type="GO" id="GO:0005634">
    <property type="term" value="C:nucleus"/>
    <property type="evidence" value="ECO:0007669"/>
    <property type="project" value="UniProtKB-SubCell"/>
</dbReference>
<sequence length="807" mass="90648">MVGNAKSNRIKAYRAMSKLGYDSKVVKPVLNSLLEVYEQNWELIQDEDYAVLVDAVLESEDSKLKESRRFHLIDEPEGEEPPPKKVRSTSRTDEALTWGGVSSSSSDWQKDEPLHDVMKVTSESVREEKLATSAHCYVILGDTEDEIDTPMQRCPEREQKGSSYYSSSEFAQTKKSHLFSPEGSYESDPLSAQPLPDDDFNEYNSPSVHKLVNETHNLKACQENVRGLPDTMSEPRPLAIVHPDHARSSIQSNYSNAKRNFSTSPKVTELNTKDGSSSTKGPLLLGYHPKPKYSAIDEESSWNGSRLDIASSCQGEVKLSVTFQSSLPSNFRVPSLDAVLKRMEEKYVEAYNITRQDFSIVKLMNEICETFLATGIMSSGNERVSCAELQPDPITSRDLGGQVVSNHVANTAGVYIDPPRFRFLNGLDFSQSKIGLPMKLSGSYCDIYLEGLRNQSSSTAEIMVVAQHAFPNMIESVCLVDDITTGEEDVKISLINEINNEGQPLFKYITRNIVYRDAHVKFLLARISDDNCGSHCFGDCLMAELPCACAGETGGEFAYVPGGLLKEKFLEDTILMKSSPQKTNFFYCQECPLEKPTSKSLSGVCKGHLIRKFIKECWYKCGCTMACGNRVVQRGINRKLQVFMTKEKGWGLRTLEDLPKGAFVCEYVGEIVTNTEMFDRNSRSIGKKHTYPVLLDADWSTEGVLKDEEALCLDATLFGNVARFINHRCYDDNLVEIPVEVETPDHHYYHLAFFTNREVHASEELTWDYGIDFDDHTHPVEAFRCRCESESCRDLEKGNVGIKLLTL</sequence>
<dbReference type="InterPro" id="IPR046341">
    <property type="entry name" value="SET_dom_sf"/>
</dbReference>
<dbReference type="SMART" id="SM00468">
    <property type="entry name" value="PreSET"/>
    <property type="match status" value="1"/>
</dbReference>
<dbReference type="GO" id="GO:0008270">
    <property type="term" value="F:zinc ion binding"/>
    <property type="evidence" value="ECO:0007669"/>
    <property type="project" value="InterPro"/>
</dbReference>
<dbReference type="Gene3D" id="2.170.270.10">
    <property type="entry name" value="SET domain"/>
    <property type="match status" value="1"/>
</dbReference>
<dbReference type="FunFam" id="2.170.270.10:FF:000046">
    <property type="entry name" value="SET-domain containing protein lysine methyltransferase family protein"/>
    <property type="match status" value="1"/>
</dbReference>
<evidence type="ECO:0000313" key="11">
    <source>
        <dbReference type="EMBL" id="CAI9118099.1"/>
    </source>
</evidence>
<evidence type="ECO:0000256" key="6">
    <source>
        <dbReference type="ARBA" id="ARBA00022833"/>
    </source>
</evidence>
<dbReference type="Pfam" id="PF10440">
    <property type="entry name" value="WIYLD"/>
    <property type="match status" value="1"/>
</dbReference>
<dbReference type="InterPro" id="IPR018848">
    <property type="entry name" value="WIYLD_domain"/>
</dbReference>
<dbReference type="Proteomes" id="UP001161247">
    <property type="component" value="Chromosome 9"/>
</dbReference>
<evidence type="ECO:0000259" key="10">
    <source>
        <dbReference type="PROSITE" id="PS50867"/>
    </source>
</evidence>
<gene>
    <name evidence="11" type="ORF">OLC1_LOCUS24054</name>
</gene>
<evidence type="ECO:0000256" key="2">
    <source>
        <dbReference type="ARBA" id="ARBA00004286"/>
    </source>
</evidence>
<dbReference type="Gene3D" id="1.10.8.850">
    <property type="entry name" value="Histone-lysine N methyltransferase , C-terminal domain-like"/>
    <property type="match status" value="1"/>
</dbReference>
<dbReference type="InterPro" id="IPR043017">
    <property type="entry name" value="WIYLD_dom_sf"/>
</dbReference>
<dbReference type="PANTHER" id="PTHR46450">
    <property type="entry name" value="INACTIVE HISTONE-LYSINE N-METHYLTRANSFERASE SUVR1-RELATED"/>
    <property type="match status" value="1"/>
</dbReference>
<dbReference type="PROSITE" id="PS51580">
    <property type="entry name" value="SAM_MT43_3"/>
    <property type="match status" value="1"/>
</dbReference>
<dbReference type="PANTHER" id="PTHR46450:SF24">
    <property type="entry name" value="HISTONE-LYSINE N-METHYLTRANSFERASE SUVR4"/>
    <property type="match status" value="1"/>
</dbReference>
<dbReference type="EMBL" id="OX459126">
    <property type="protein sequence ID" value="CAI9118099.1"/>
    <property type="molecule type" value="Genomic_DNA"/>
</dbReference>
<feature type="compositionally biased region" description="Polar residues" evidence="8">
    <location>
        <begin position="161"/>
        <end position="173"/>
    </location>
</feature>
<evidence type="ECO:0000256" key="5">
    <source>
        <dbReference type="ARBA" id="ARBA00022723"/>
    </source>
</evidence>
<keyword evidence="3" id="KW-0158">Chromosome</keyword>
<feature type="domain" description="Pre-SET" evidence="10">
    <location>
        <begin position="532"/>
        <end position="635"/>
    </location>
</feature>
<dbReference type="GO" id="GO:0042054">
    <property type="term" value="F:histone methyltransferase activity"/>
    <property type="evidence" value="ECO:0007669"/>
    <property type="project" value="InterPro"/>
</dbReference>
<dbReference type="PROSITE" id="PS50867">
    <property type="entry name" value="PRE_SET"/>
    <property type="match status" value="1"/>
</dbReference>
<keyword evidence="12" id="KW-1185">Reference proteome</keyword>
<evidence type="ECO:0000259" key="9">
    <source>
        <dbReference type="PROSITE" id="PS50280"/>
    </source>
</evidence>
<dbReference type="PROSITE" id="PS50280">
    <property type="entry name" value="SET"/>
    <property type="match status" value="1"/>
</dbReference>
<dbReference type="InterPro" id="IPR001214">
    <property type="entry name" value="SET_dom"/>
</dbReference>
<proteinExistence type="predicted"/>
<dbReference type="SMART" id="SM00317">
    <property type="entry name" value="SET"/>
    <property type="match status" value="1"/>
</dbReference>
<evidence type="ECO:0000256" key="7">
    <source>
        <dbReference type="ARBA" id="ARBA00023242"/>
    </source>
</evidence>
<reference evidence="11" key="1">
    <citation type="submission" date="2023-03" db="EMBL/GenBank/DDBJ databases">
        <authorList>
            <person name="Julca I."/>
        </authorList>
    </citation>
    <scope>NUCLEOTIDE SEQUENCE</scope>
</reference>
<name>A0AAV1EEI8_OLDCO</name>
<feature type="compositionally biased region" description="Polar residues" evidence="8">
    <location>
        <begin position="256"/>
        <end position="280"/>
    </location>
</feature>
<evidence type="ECO:0000256" key="8">
    <source>
        <dbReference type="SAM" id="MobiDB-lite"/>
    </source>
</evidence>
<dbReference type="Pfam" id="PF05033">
    <property type="entry name" value="Pre-SET"/>
    <property type="match status" value="1"/>
</dbReference>